<proteinExistence type="predicted"/>
<protein>
    <recommendedName>
        <fullName evidence="4">Protein kinase domain-containing protein</fullName>
    </recommendedName>
</protein>
<name>A0ABR2KB54_9EUKA</name>
<evidence type="ECO:0000256" key="3">
    <source>
        <dbReference type="PROSITE-ProRule" id="PRU10141"/>
    </source>
</evidence>
<dbReference type="PROSITE" id="PS51419">
    <property type="entry name" value="RAB"/>
    <property type="match status" value="1"/>
</dbReference>
<dbReference type="EMBL" id="JAPFFF010000006">
    <property type="protein sequence ID" value="KAK8888341.1"/>
    <property type="molecule type" value="Genomic_DNA"/>
</dbReference>
<dbReference type="InterPro" id="IPR011009">
    <property type="entry name" value="Kinase-like_dom_sf"/>
</dbReference>
<dbReference type="SUPFAM" id="SSF52540">
    <property type="entry name" value="P-loop containing nucleoside triphosphate hydrolases"/>
    <property type="match status" value="1"/>
</dbReference>
<dbReference type="Pfam" id="PF00071">
    <property type="entry name" value="Ras"/>
    <property type="match status" value="1"/>
</dbReference>
<feature type="domain" description="Protein kinase" evidence="4">
    <location>
        <begin position="19"/>
        <end position="311"/>
    </location>
</feature>
<dbReference type="InterPro" id="IPR005225">
    <property type="entry name" value="Small_GTP-bd"/>
</dbReference>
<dbReference type="Gene3D" id="3.40.50.300">
    <property type="entry name" value="P-loop containing nucleotide triphosphate hydrolases"/>
    <property type="match status" value="1"/>
</dbReference>
<dbReference type="InterPro" id="IPR008271">
    <property type="entry name" value="Ser/Thr_kinase_AS"/>
</dbReference>
<dbReference type="CDD" id="cd00154">
    <property type="entry name" value="Rab"/>
    <property type="match status" value="1"/>
</dbReference>
<dbReference type="SUPFAM" id="SSF81901">
    <property type="entry name" value="HCP-like"/>
    <property type="match status" value="1"/>
</dbReference>
<dbReference type="PROSITE" id="PS00108">
    <property type="entry name" value="PROTEIN_KINASE_ST"/>
    <property type="match status" value="1"/>
</dbReference>
<dbReference type="Gene3D" id="1.10.510.10">
    <property type="entry name" value="Transferase(Phosphotransferase) domain 1"/>
    <property type="match status" value="1"/>
</dbReference>
<dbReference type="SMART" id="SM00174">
    <property type="entry name" value="RHO"/>
    <property type="match status" value="1"/>
</dbReference>
<reference evidence="5 6" key="1">
    <citation type="submission" date="2024-04" db="EMBL/GenBank/DDBJ databases">
        <title>Tritrichomonas musculus Genome.</title>
        <authorList>
            <person name="Alves-Ferreira E."/>
            <person name="Grigg M."/>
            <person name="Lorenzi H."/>
            <person name="Galac M."/>
        </authorList>
    </citation>
    <scope>NUCLEOTIDE SEQUENCE [LARGE SCALE GENOMIC DNA]</scope>
    <source>
        <strain evidence="5 6">EAF2021</strain>
    </source>
</reference>
<dbReference type="NCBIfam" id="TIGR00231">
    <property type="entry name" value="small_GTP"/>
    <property type="match status" value="1"/>
</dbReference>
<dbReference type="InterPro" id="IPR000719">
    <property type="entry name" value="Prot_kinase_dom"/>
</dbReference>
<dbReference type="InterPro" id="IPR017441">
    <property type="entry name" value="Protein_kinase_ATP_BS"/>
</dbReference>
<keyword evidence="1 3" id="KW-0547">Nucleotide-binding</keyword>
<dbReference type="SUPFAM" id="SSF56112">
    <property type="entry name" value="Protein kinase-like (PK-like)"/>
    <property type="match status" value="1"/>
</dbReference>
<evidence type="ECO:0000259" key="4">
    <source>
        <dbReference type="PROSITE" id="PS50011"/>
    </source>
</evidence>
<dbReference type="SMART" id="SM00175">
    <property type="entry name" value="RAB"/>
    <property type="match status" value="1"/>
</dbReference>
<dbReference type="PRINTS" id="PR00449">
    <property type="entry name" value="RASTRNSFRMNG"/>
</dbReference>
<organism evidence="5 6">
    <name type="scientific">Tritrichomonas musculus</name>
    <dbReference type="NCBI Taxonomy" id="1915356"/>
    <lineage>
        <taxon>Eukaryota</taxon>
        <taxon>Metamonada</taxon>
        <taxon>Parabasalia</taxon>
        <taxon>Tritrichomonadida</taxon>
        <taxon>Tritrichomonadidae</taxon>
        <taxon>Tritrichomonas</taxon>
    </lineage>
</organism>
<dbReference type="SMART" id="SM00220">
    <property type="entry name" value="S_TKc"/>
    <property type="match status" value="1"/>
</dbReference>
<dbReference type="Proteomes" id="UP001470230">
    <property type="component" value="Unassembled WGS sequence"/>
</dbReference>
<dbReference type="SMART" id="SM00173">
    <property type="entry name" value="RAS"/>
    <property type="match status" value="1"/>
</dbReference>
<evidence type="ECO:0000313" key="5">
    <source>
        <dbReference type="EMBL" id="KAK8888341.1"/>
    </source>
</evidence>
<dbReference type="PANTHER" id="PTHR44329">
    <property type="entry name" value="SERINE/THREONINE-PROTEIN KINASE TNNI3K-RELATED"/>
    <property type="match status" value="1"/>
</dbReference>
<evidence type="ECO:0000313" key="6">
    <source>
        <dbReference type="Proteomes" id="UP001470230"/>
    </source>
</evidence>
<dbReference type="Gene3D" id="1.25.40.10">
    <property type="entry name" value="Tetratricopeptide repeat domain"/>
    <property type="match status" value="1"/>
</dbReference>
<evidence type="ECO:0000256" key="1">
    <source>
        <dbReference type="ARBA" id="ARBA00022741"/>
    </source>
</evidence>
<dbReference type="Pfam" id="PF00069">
    <property type="entry name" value="Pkinase"/>
    <property type="match status" value="1"/>
</dbReference>
<dbReference type="InterPro" id="IPR027417">
    <property type="entry name" value="P-loop_NTPase"/>
</dbReference>
<evidence type="ECO:0000256" key="2">
    <source>
        <dbReference type="ARBA" id="ARBA00022840"/>
    </source>
</evidence>
<keyword evidence="2 3" id="KW-0067">ATP-binding</keyword>
<sequence>MSSLKESLKYINLFDVRGYRKVKDLGHGEYSDIILAEKEKQQIVIKYFRPKDNIDVKKYVIREITCINKCKTTDQRLVIDFLGISFIDMDRKKLDYPLIVQKYAINGSLRDYLDRYKKNHKTLPIYNKMFFLYEIAKGMNWLHYKGIVHRDLKPGNILLDENYNPLIADFGCCRSIEEENEEEEEEEEKPIDYDTYEKKGTMLGTLLYEAPEDFDDDVKLDLIDKTVIFSYGMIMYNILTDKIPYEGYLNNPNFKTIPQYLKTHEKRFDLPNIPLYFQQLLYLLWNQKPTKRPSFAEIISIFNSGITMPSILSNKNYKKKYFQLTSLSPKLSITKLYKLYDAFEDANSKHKLALVVLLFLADYMNDSKAQTKIGHYYTNGEITVGLVDSISDIYELHQFRNCEFHYFKKAADQNNSEALFHLGIAYKYGIGCNIDKDISAQMFKRSFDMGYDIAKKYLDNQEDEFIDKNNSPSLAIIGSCSTGKTTFMNMMVDMYNVSIPIPTVTTNYGGMICRNDNNEKFYIKIRDTQGMERYGPLPEISFQGVDLAIIMFDLNKRQTFEKIDEWISKLRDVNGDAKLMIIGNKLDLERHVSKKEAKEKANSYDAPYFEISALYGDLIEYPYRQIVQLLQNKKFKKKPGLNISISTILGFGFFCFHC</sequence>
<accession>A0ABR2KB54</accession>
<dbReference type="PROSITE" id="PS50011">
    <property type="entry name" value="PROTEIN_KINASE_DOM"/>
    <property type="match status" value="1"/>
</dbReference>
<feature type="binding site" evidence="3">
    <location>
        <position position="46"/>
    </location>
    <ligand>
        <name>ATP</name>
        <dbReference type="ChEBI" id="CHEBI:30616"/>
    </ligand>
</feature>
<dbReference type="InterPro" id="IPR011990">
    <property type="entry name" value="TPR-like_helical_dom_sf"/>
</dbReference>
<gene>
    <name evidence="5" type="ORF">M9Y10_039408</name>
</gene>
<dbReference type="InterPro" id="IPR051681">
    <property type="entry name" value="Ser/Thr_Kinases-Pseudokinases"/>
</dbReference>
<comment type="caution">
    <text evidence="5">The sequence shown here is derived from an EMBL/GenBank/DDBJ whole genome shotgun (WGS) entry which is preliminary data.</text>
</comment>
<dbReference type="PROSITE" id="PS00107">
    <property type="entry name" value="PROTEIN_KINASE_ATP"/>
    <property type="match status" value="1"/>
</dbReference>
<keyword evidence="6" id="KW-1185">Reference proteome</keyword>
<dbReference type="InterPro" id="IPR001806">
    <property type="entry name" value="Small_GTPase"/>
</dbReference>